<organism evidence="1 2">
    <name type="scientific">Daphnia magna</name>
    <dbReference type="NCBI Taxonomy" id="35525"/>
    <lineage>
        <taxon>Eukaryota</taxon>
        <taxon>Metazoa</taxon>
        <taxon>Ecdysozoa</taxon>
        <taxon>Arthropoda</taxon>
        <taxon>Crustacea</taxon>
        <taxon>Branchiopoda</taxon>
        <taxon>Diplostraca</taxon>
        <taxon>Cladocera</taxon>
        <taxon>Anomopoda</taxon>
        <taxon>Daphniidae</taxon>
        <taxon>Daphnia</taxon>
    </lineage>
</organism>
<sequence>MAPDECGTFSSTIWRTEFISVAKVVGEIFLLKKIKRGKYANWETVVRYERERNEDKRIVTQGREASA</sequence>
<keyword evidence="2" id="KW-1185">Reference proteome</keyword>
<dbReference type="Proteomes" id="UP001234178">
    <property type="component" value="Unassembled WGS sequence"/>
</dbReference>
<proteinExistence type="predicted"/>
<reference evidence="1 2" key="1">
    <citation type="journal article" date="2023" name="Nucleic Acids Res.">
        <title>The hologenome of Daphnia magna reveals possible DNA methylation and microbiome-mediated evolution of the host genome.</title>
        <authorList>
            <person name="Chaturvedi A."/>
            <person name="Li X."/>
            <person name="Dhandapani V."/>
            <person name="Marshall H."/>
            <person name="Kissane S."/>
            <person name="Cuenca-Cambronero M."/>
            <person name="Asole G."/>
            <person name="Calvet F."/>
            <person name="Ruiz-Romero M."/>
            <person name="Marangio P."/>
            <person name="Guigo R."/>
            <person name="Rago D."/>
            <person name="Mirbahai L."/>
            <person name="Eastwood N."/>
            <person name="Colbourne J.K."/>
            <person name="Zhou J."/>
            <person name="Mallon E."/>
            <person name="Orsini L."/>
        </authorList>
    </citation>
    <scope>NUCLEOTIDE SEQUENCE [LARGE SCALE GENOMIC DNA]</scope>
    <source>
        <strain evidence="1">LRV0_1</strain>
    </source>
</reference>
<dbReference type="EMBL" id="JAOYFB010000036">
    <property type="protein sequence ID" value="KAK4020667.1"/>
    <property type="molecule type" value="Genomic_DNA"/>
</dbReference>
<gene>
    <name evidence="1" type="ORF">OUZ56_002624</name>
</gene>
<evidence type="ECO:0000313" key="1">
    <source>
        <dbReference type="EMBL" id="KAK4020667.1"/>
    </source>
</evidence>
<accession>A0ABR0A6A6</accession>
<name>A0ABR0A6A6_9CRUS</name>
<protein>
    <submittedName>
        <fullName evidence="1">Uncharacterized protein</fullName>
    </submittedName>
</protein>
<comment type="caution">
    <text evidence="1">The sequence shown here is derived from an EMBL/GenBank/DDBJ whole genome shotgun (WGS) entry which is preliminary data.</text>
</comment>
<evidence type="ECO:0000313" key="2">
    <source>
        <dbReference type="Proteomes" id="UP001234178"/>
    </source>
</evidence>